<feature type="chain" id="PRO_5037043493" description="Outer membrane protein beta-barrel domain-containing protein" evidence="1">
    <location>
        <begin position="22"/>
        <end position="189"/>
    </location>
</feature>
<dbReference type="AlphaFoldDB" id="A0A933SDB1"/>
<dbReference type="Gene3D" id="2.40.160.20">
    <property type="match status" value="1"/>
</dbReference>
<name>A0A933SDB1_UNCEI</name>
<evidence type="ECO:0008006" key="4">
    <source>
        <dbReference type="Google" id="ProtNLM"/>
    </source>
</evidence>
<dbReference type="SUPFAM" id="SSF56925">
    <property type="entry name" value="OMPA-like"/>
    <property type="match status" value="1"/>
</dbReference>
<sequence length="189" mass="19700">MKKRMVSLLVALAAFPACAHAAVWSVGSNLGVSFISPDRGAHVTTFAAPGSVDGMLPGLRLGRTLSHPNAEAYFDGGMTWSTSNGAHASGLALTANYQWNFTPAARWTPFVDLGAGFAHKSVDSGDSDAAGTSLRIGVGAGARRKAGDSGTLRAAVRWDHDSRATDRSVVVNPGGSVITFKLGFDLWLK</sequence>
<reference evidence="2" key="1">
    <citation type="submission" date="2020-07" db="EMBL/GenBank/DDBJ databases">
        <title>Huge and variable diversity of episymbiotic CPR bacteria and DPANN archaea in groundwater ecosystems.</title>
        <authorList>
            <person name="He C.Y."/>
            <person name="Keren R."/>
            <person name="Whittaker M."/>
            <person name="Farag I.F."/>
            <person name="Doudna J."/>
            <person name="Cate J.H.D."/>
            <person name="Banfield J.F."/>
        </authorList>
    </citation>
    <scope>NUCLEOTIDE SEQUENCE</scope>
    <source>
        <strain evidence="2">NC_groundwater_1813_Pr3_B-0.1um_71_17</strain>
    </source>
</reference>
<dbReference type="Proteomes" id="UP000696931">
    <property type="component" value="Unassembled WGS sequence"/>
</dbReference>
<dbReference type="InterPro" id="IPR011250">
    <property type="entry name" value="OMP/PagP_B-barrel"/>
</dbReference>
<evidence type="ECO:0000313" key="3">
    <source>
        <dbReference type="Proteomes" id="UP000696931"/>
    </source>
</evidence>
<organism evidence="2 3">
    <name type="scientific">Eiseniibacteriota bacterium</name>
    <dbReference type="NCBI Taxonomy" id="2212470"/>
    <lineage>
        <taxon>Bacteria</taxon>
        <taxon>Candidatus Eiseniibacteriota</taxon>
    </lineage>
</organism>
<evidence type="ECO:0000313" key="2">
    <source>
        <dbReference type="EMBL" id="MBI5170446.1"/>
    </source>
</evidence>
<protein>
    <recommendedName>
        <fullName evidence="4">Outer membrane protein beta-barrel domain-containing protein</fullName>
    </recommendedName>
</protein>
<feature type="signal peptide" evidence="1">
    <location>
        <begin position="1"/>
        <end position="21"/>
    </location>
</feature>
<accession>A0A933SDB1</accession>
<evidence type="ECO:0000256" key="1">
    <source>
        <dbReference type="SAM" id="SignalP"/>
    </source>
</evidence>
<dbReference type="EMBL" id="JACRIW010000093">
    <property type="protein sequence ID" value="MBI5170446.1"/>
    <property type="molecule type" value="Genomic_DNA"/>
</dbReference>
<keyword evidence="1" id="KW-0732">Signal</keyword>
<proteinExistence type="predicted"/>
<comment type="caution">
    <text evidence="2">The sequence shown here is derived from an EMBL/GenBank/DDBJ whole genome shotgun (WGS) entry which is preliminary data.</text>
</comment>
<gene>
    <name evidence="2" type="ORF">HZA61_13235</name>
</gene>